<evidence type="ECO:0000313" key="1">
    <source>
        <dbReference type="EMBL" id="THU79882.1"/>
    </source>
</evidence>
<name>A0A4S8KVD2_DENBC</name>
<protein>
    <submittedName>
        <fullName evidence="1">Uncharacterized protein</fullName>
    </submittedName>
</protein>
<dbReference type="AlphaFoldDB" id="A0A4S8KVD2"/>
<feature type="non-terminal residue" evidence="1">
    <location>
        <position position="94"/>
    </location>
</feature>
<reference evidence="1 2" key="1">
    <citation type="journal article" date="2019" name="Nat. Ecol. Evol.">
        <title>Megaphylogeny resolves global patterns of mushroom evolution.</title>
        <authorList>
            <person name="Varga T."/>
            <person name="Krizsan K."/>
            <person name="Foldi C."/>
            <person name="Dima B."/>
            <person name="Sanchez-Garcia M."/>
            <person name="Sanchez-Ramirez S."/>
            <person name="Szollosi G.J."/>
            <person name="Szarkandi J.G."/>
            <person name="Papp V."/>
            <person name="Albert L."/>
            <person name="Andreopoulos W."/>
            <person name="Angelini C."/>
            <person name="Antonin V."/>
            <person name="Barry K.W."/>
            <person name="Bougher N.L."/>
            <person name="Buchanan P."/>
            <person name="Buyck B."/>
            <person name="Bense V."/>
            <person name="Catcheside P."/>
            <person name="Chovatia M."/>
            <person name="Cooper J."/>
            <person name="Damon W."/>
            <person name="Desjardin D."/>
            <person name="Finy P."/>
            <person name="Geml J."/>
            <person name="Haridas S."/>
            <person name="Hughes K."/>
            <person name="Justo A."/>
            <person name="Karasinski D."/>
            <person name="Kautmanova I."/>
            <person name="Kiss B."/>
            <person name="Kocsube S."/>
            <person name="Kotiranta H."/>
            <person name="LaButti K.M."/>
            <person name="Lechner B.E."/>
            <person name="Liimatainen K."/>
            <person name="Lipzen A."/>
            <person name="Lukacs Z."/>
            <person name="Mihaltcheva S."/>
            <person name="Morgado L.N."/>
            <person name="Niskanen T."/>
            <person name="Noordeloos M.E."/>
            <person name="Ohm R.A."/>
            <person name="Ortiz-Santana B."/>
            <person name="Ovrebo C."/>
            <person name="Racz N."/>
            <person name="Riley R."/>
            <person name="Savchenko A."/>
            <person name="Shiryaev A."/>
            <person name="Soop K."/>
            <person name="Spirin V."/>
            <person name="Szebenyi C."/>
            <person name="Tomsovsky M."/>
            <person name="Tulloss R.E."/>
            <person name="Uehling J."/>
            <person name="Grigoriev I.V."/>
            <person name="Vagvolgyi C."/>
            <person name="Papp T."/>
            <person name="Martin F.M."/>
            <person name="Miettinen O."/>
            <person name="Hibbett D.S."/>
            <person name="Nagy L.G."/>
        </authorList>
    </citation>
    <scope>NUCLEOTIDE SEQUENCE [LARGE SCALE GENOMIC DNA]</scope>
    <source>
        <strain evidence="1 2">CBS 962.96</strain>
    </source>
</reference>
<organism evidence="1 2">
    <name type="scientific">Dendrothele bispora (strain CBS 962.96)</name>
    <dbReference type="NCBI Taxonomy" id="1314807"/>
    <lineage>
        <taxon>Eukaryota</taxon>
        <taxon>Fungi</taxon>
        <taxon>Dikarya</taxon>
        <taxon>Basidiomycota</taxon>
        <taxon>Agaricomycotina</taxon>
        <taxon>Agaricomycetes</taxon>
        <taxon>Agaricomycetidae</taxon>
        <taxon>Agaricales</taxon>
        <taxon>Agaricales incertae sedis</taxon>
        <taxon>Dendrothele</taxon>
    </lineage>
</organism>
<dbReference type="PANTHER" id="PTHR46579">
    <property type="entry name" value="F5/8 TYPE C DOMAIN-CONTAINING PROTEIN-RELATED"/>
    <property type="match status" value="1"/>
</dbReference>
<evidence type="ECO:0000313" key="2">
    <source>
        <dbReference type="Proteomes" id="UP000297245"/>
    </source>
</evidence>
<dbReference type="OrthoDB" id="2998386at2759"/>
<dbReference type="EMBL" id="ML179964">
    <property type="protein sequence ID" value="THU79882.1"/>
    <property type="molecule type" value="Genomic_DNA"/>
</dbReference>
<dbReference type="PANTHER" id="PTHR46579:SF2">
    <property type="entry name" value="C2H2-TYPE DOMAIN-CONTAINING PROTEIN"/>
    <property type="match status" value="1"/>
</dbReference>
<gene>
    <name evidence="1" type="ORF">K435DRAFT_696855</name>
</gene>
<keyword evidence="2" id="KW-1185">Reference proteome</keyword>
<dbReference type="Proteomes" id="UP000297245">
    <property type="component" value="Unassembled WGS sequence"/>
</dbReference>
<sequence>MFCTWCKCTQDDKGDVDYEKWKLRNANEVIQEANAWRSLTTQAARKDQEKRTGVRWSPLYDLPYWDPVKHLILGYMHNTLEGILQYHLRDLWHI</sequence>
<proteinExistence type="predicted"/>
<accession>A0A4S8KVD2</accession>